<reference evidence="1" key="1">
    <citation type="submission" date="2020-07" db="EMBL/GenBank/DDBJ databases">
        <title>Huge and variable diversity of episymbiotic CPR bacteria and DPANN archaea in groundwater ecosystems.</title>
        <authorList>
            <person name="He C.Y."/>
            <person name="Keren R."/>
            <person name="Whittaker M."/>
            <person name="Farag I.F."/>
            <person name="Doudna J."/>
            <person name="Cate J.H.D."/>
            <person name="Banfield J.F."/>
        </authorList>
    </citation>
    <scope>NUCLEOTIDE SEQUENCE</scope>
    <source>
        <strain evidence="1">NC_groundwater_1520_Pr4_B-0.1um_53_5</strain>
    </source>
</reference>
<protein>
    <submittedName>
        <fullName evidence="1">GNAT family N-acetyltransferase</fullName>
    </submittedName>
</protein>
<evidence type="ECO:0000313" key="2">
    <source>
        <dbReference type="Proteomes" id="UP000736328"/>
    </source>
</evidence>
<organism evidence="1 2">
    <name type="scientific">candidate division TA06 bacterium</name>
    <dbReference type="NCBI Taxonomy" id="2250710"/>
    <lineage>
        <taxon>Bacteria</taxon>
        <taxon>Bacteria division TA06</taxon>
    </lineage>
</organism>
<dbReference type="InterPro" id="IPR016181">
    <property type="entry name" value="Acyl_CoA_acyltransferase"/>
</dbReference>
<gene>
    <name evidence="1" type="ORF">HY768_10445</name>
</gene>
<name>A0A933IAR2_UNCT6</name>
<dbReference type="Proteomes" id="UP000736328">
    <property type="component" value="Unassembled WGS sequence"/>
</dbReference>
<dbReference type="AlphaFoldDB" id="A0A933IAR2"/>
<sequence length="78" mass="8877">MEDLKIIISDRILLRQVCVEDAPLIVQWKSDPLVKTMALGPSTQVNVEGQRRDIERAVLSEDQIYCIICIKKDKQPIG</sequence>
<dbReference type="Gene3D" id="3.40.630.30">
    <property type="match status" value="1"/>
</dbReference>
<comment type="caution">
    <text evidence="1">The sequence shown here is derived from an EMBL/GenBank/DDBJ whole genome shotgun (WGS) entry which is preliminary data.</text>
</comment>
<evidence type="ECO:0000313" key="1">
    <source>
        <dbReference type="EMBL" id="MBI4727616.1"/>
    </source>
</evidence>
<accession>A0A933IAR2</accession>
<dbReference type="SUPFAM" id="SSF55729">
    <property type="entry name" value="Acyl-CoA N-acyltransferases (Nat)"/>
    <property type="match status" value="1"/>
</dbReference>
<proteinExistence type="predicted"/>
<dbReference type="EMBL" id="JACQXR010000140">
    <property type="protein sequence ID" value="MBI4727616.1"/>
    <property type="molecule type" value="Genomic_DNA"/>
</dbReference>